<evidence type="ECO:0000256" key="4">
    <source>
        <dbReference type="ARBA" id="ARBA00022519"/>
    </source>
</evidence>
<dbReference type="InterPro" id="IPR010627">
    <property type="entry name" value="Prepilin_pept_A24_N"/>
</dbReference>
<dbReference type="RefSeq" id="WP_263125968.1">
    <property type="nucleotide sequence ID" value="NZ_CP106753.1"/>
</dbReference>
<evidence type="ECO:0000256" key="5">
    <source>
        <dbReference type="ARBA" id="ARBA00022692"/>
    </source>
</evidence>
<dbReference type="EC" id="3.4.23.43" evidence="9"/>
<feature type="transmembrane region" description="Helical" evidence="10">
    <location>
        <begin position="262"/>
        <end position="280"/>
    </location>
</feature>
<sequence>MLWQALLDNPLPYSGLVFVLGLLVGSFLNVAIHRLPRMIEADLRHECQLIDLPADTPWPDRPRYNLWVPRSACPHCGHHIGALENVPVLSYLALRGRCRGCGQRISPRYPLVEMLSAVLSAVVAWQFGPSLAGVGALLLTWALIALVFIDADTFLLPDSITLPLLWAGLLLNLLGGFVPLHQAVIGAMAGYLALWSVYWAFKLLTGKEGMGYGDFKLLAALGAWFGWQAIPIIVLLSSVAGAILGGAMMLAARKGLSKPMPFGPYLGIAGWLTLVWGASLRQALFPTL</sequence>
<dbReference type="InterPro" id="IPR014032">
    <property type="entry name" value="Peptidase_A24A_bac"/>
</dbReference>
<evidence type="ECO:0000256" key="3">
    <source>
        <dbReference type="ARBA" id="ARBA00022475"/>
    </source>
</evidence>
<dbReference type="Pfam" id="PF06750">
    <property type="entry name" value="A24_N_bact"/>
    <property type="match status" value="1"/>
</dbReference>
<feature type="domain" description="Prepilin peptidase A24 N-terminal" evidence="12">
    <location>
        <begin position="19"/>
        <end position="127"/>
    </location>
</feature>
<keyword evidence="14" id="KW-1185">Reference proteome</keyword>
<comment type="function">
    <text evidence="9">Plays an essential role in type IV pili and type II pseudopili formation by proteolytically removing the leader sequence from substrate proteins and subsequently monomethylating the alpha-amino group of the newly exposed N-terminal phenylalanine.</text>
</comment>
<dbReference type="Proteomes" id="UP001061302">
    <property type="component" value="Chromosome"/>
</dbReference>
<comment type="similarity">
    <text evidence="2 8">Belongs to the peptidase A24 family.</text>
</comment>
<dbReference type="PRINTS" id="PR00864">
    <property type="entry name" value="PREPILNPTASE"/>
</dbReference>
<keyword evidence="6 10" id="KW-1133">Transmembrane helix</keyword>
<dbReference type="Pfam" id="PF01478">
    <property type="entry name" value="Peptidase_A24"/>
    <property type="match status" value="1"/>
</dbReference>
<evidence type="ECO:0000256" key="10">
    <source>
        <dbReference type="SAM" id="Phobius"/>
    </source>
</evidence>
<keyword evidence="9" id="KW-0489">Methyltransferase</keyword>
<protein>
    <recommendedName>
        <fullName evidence="9">Prepilin leader peptidase/N-methyltransferase</fullName>
        <ecNumber evidence="9">2.1.1.-</ecNumber>
        <ecNumber evidence="9">3.4.23.43</ecNumber>
    </recommendedName>
</protein>
<keyword evidence="9" id="KW-0808">Transferase</keyword>
<evidence type="ECO:0000256" key="6">
    <source>
        <dbReference type="ARBA" id="ARBA00022989"/>
    </source>
</evidence>
<evidence type="ECO:0000259" key="12">
    <source>
        <dbReference type="Pfam" id="PF06750"/>
    </source>
</evidence>
<dbReference type="PANTHER" id="PTHR30487:SF0">
    <property type="entry name" value="PREPILIN LEADER PEPTIDASE_N-METHYLTRANSFERASE-RELATED"/>
    <property type="match status" value="1"/>
</dbReference>
<evidence type="ECO:0000256" key="7">
    <source>
        <dbReference type="ARBA" id="ARBA00023136"/>
    </source>
</evidence>
<keyword evidence="9" id="KW-0645">Protease</keyword>
<evidence type="ECO:0000256" key="2">
    <source>
        <dbReference type="ARBA" id="ARBA00005801"/>
    </source>
</evidence>
<keyword evidence="9" id="KW-0378">Hydrolase</keyword>
<feature type="transmembrane region" description="Helical" evidence="10">
    <location>
        <begin position="161"/>
        <end position="178"/>
    </location>
</feature>
<feature type="transmembrane region" description="Helical" evidence="10">
    <location>
        <begin position="131"/>
        <end position="149"/>
    </location>
</feature>
<keyword evidence="7 10" id="KW-0472">Membrane</keyword>
<dbReference type="EC" id="2.1.1.-" evidence="9"/>
<dbReference type="EMBL" id="CP106753">
    <property type="protein sequence ID" value="UXY16590.1"/>
    <property type="molecule type" value="Genomic_DNA"/>
</dbReference>
<accession>A0ABY6DQG4</accession>
<dbReference type="PANTHER" id="PTHR30487">
    <property type="entry name" value="TYPE 4 PREPILIN-LIKE PROTEINS LEADER PEPTIDE-PROCESSING ENZYME"/>
    <property type="match status" value="1"/>
</dbReference>
<gene>
    <name evidence="13" type="ORF">N8I74_06105</name>
</gene>
<comment type="subcellular location">
    <subcellularLocation>
        <location evidence="1">Cell inner membrane</location>
        <topology evidence="1">Multi-pass membrane protein</topology>
    </subcellularLocation>
    <subcellularLocation>
        <location evidence="9">Cell membrane</location>
        <topology evidence="9">Multi-pass membrane protein</topology>
    </subcellularLocation>
</comment>
<keyword evidence="4" id="KW-0997">Cell inner membrane</keyword>
<dbReference type="InterPro" id="IPR000045">
    <property type="entry name" value="Prepilin_IV_endopep_pep"/>
</dbReference>
<evidence type="ECO:0000313" key="14">
    <source>
        <dbReference type="Proteomes" id="UP001061302"/>
    </source>
</evidence>
<reference evidence="13" key="1">
    <citation type="submission" date="2022-10" db="EMBL/GenBank/DDBJ databases">
        <title>Chitiniphilus purpureus sp. nov., a novel chitin-degrading bacterium isolated from crawfish pond sediment.</title>
        <authorList>
            <person name="Li K."/>
        </authorList>
    </citation>
    <scope>NUCLEOTIDE SEQUENCE</scope>
    <source>
        <strain evidence="13">CD1</strain>
    </source>
</reference>
<keyword evidence="3" id="KW-1003">Cell membrane</keyword>
<feature type="transmembrane region" description="Helical" evidence="10">
    <location>
        <begin position="217"/>
        <end position="250"/>
    </location>
</feature>
<evidence type="ECO:0000256" key="9">
    <source>
        <dbReference type="RuleBase" id="RU003794"/>
    </source>
</evidence>
<evidence type="ECO:0000313" key="13">
    <source>
        <dbReference type="EMBL" id="UXY16590.1"/>
    </source>
</evidence>
<organism evidence="13 14">
    <name type="scientific">Chitiniphilus purpureus</name>
    <dbReference type="NCBI Taxonomy" id="2981137"/>
    <lineage>
        <taxon>Bacteria</taxon>
        <taxon>Pseudomonadati</taxon>
        <taxon>Pseudomonadota</taxon>
        <taxon>Betaproteobacteria</taxon>
        <taxon>Neisseriales</taxon>
        <taxon>Chitinibacteraceae</taxon>
        <taxon>Chitiniphilus</taxon>
    </lineage>
</organism>
<dbReference type="InterPro" id="IPR050882">
    <property type="entry name" value="Prepilin_peptidase/N-MTase"/>
</dbReference>
<name>A0ABY6DQG4_9NEIS</name>
<dbReference type="Gene3D" id="1.20.120.1220">
    <property type="match status" value="1"/>
</dbReference>
<comment type="catalytic activity">
    <reaction evidence="9">
        <text>Typically cleaves a -Gly-|-Phe- bond to release an N-terminal, basic peptide of 5-8 residues from type IV prepilin, and then N-methylates the new N-terminal amino group, the methyl donor being S-adenosyl-L-methionine.</text>
        <dbReference type="EC" id="3.4.23.43"/>
    </reaction>
</comment>
<keyword evidence="9" id="KW-0511">Multifunctional enzyme</keyword>
<feature type="transmembrane region" description="Helical" evidence="10">
    <location>
        <begin position="12"/>
        <end position="32"/>
    </location>
</feature>
<feature type="transmembrane region" description="Helical" evidence="10">
    <location>
        <begin position="184"/>
        <end position="205"/>
    </location>
</feature>
<keyword evidence="5 9" id="KW-0812">Transmembrane</keyword>
<evidence type="ECO:0000259" key="11">
    <source>
        <dbReference type="Pfam" id="PF01478"/>
    </source>
</evidence>
<proteinExistence type="inferred from homology"/>
<evidence type="ECO:0000256" key="8">
    <source>
        <dbReference type="RuleBase" id="RU003793"/>
    </source>
</evidence>
<evidence type="ECO:0000256" key="1">
    <source>
        <dbReference type="ARBA" id="ARBA00004429"/>
    </source>
</evidence>
<feature type="domain" description="Prepilin type IV endopeptidase peptidase" evidence="11">
    <location>
        <begin position="137"/>
        <end position="245"/>
    </location>
</feature>